<proteinExistence type="predicted"/>
<organism evidence="1 2">
    <name type="scientific">Araneus ventricosus</name>
    <name type="common">Orbweaver spider</name>
    <name type="synonym">Epeira ventricosa</name>
    <dbReference type="NCBI Taxonomy" id="182803"/>
    <lineage>
        <taxon>Eukaryota</taxon>
        <taxon>Metazoa</taxon>
        <taxon>Ecdysozoa</taxon>
        <taxon>Arthropoda</taxon>
        <taxon>Chelicerata</taxon>
        <taxon>Arachnida</taxon>
        <taxon>Araneae</taxon>
        <taxon>Araneomorphae</taxon>
        <taxon>Entelegynae</taxon>
        <taxon>Araneoidea</taxon>
        <taxon>Araneidae</taxon>
        <taxon>Araneus</taxon>
    </lineage>
</organism>
<dbReference type="EMBL" id="BGPR01003870">
    <property type="protein sequence ID" value="GBM93392.1"/>
    <property type="molecule type" value="Genomic_DNA"/>
</dbReference>
<sequence>MPKNGVGGLDKAHFTKVMRKLAHNEREIERVAMEKRRQEKASTKLNISTSLKLDEVGSFDSSYSESLDAEPDTELIQLKILICISFN</sequence>
<evidence type="ECO:0000313" key="2">
    <source>
        <dbReference type="Proteomes" id="UP000499080"/>
    </source>
</evidence>
<dbReference type="Proteomes" id="UP000499080">
    <property type="component" value="Unassembled WGS sequence"/>
</dbReference>
<keyword evidence="2" id="KW-1185">Reference proteome</keyword>
<accession>A0A4Y2JVL8</accession>
<reference evidence="1 2" key="1">
    <citation type="journal article" date="2019" name="Sci. Rep.">
        <title>Orb-weaving spider Araneus ventricosus genome elucidates the spidroin gene catalogue.</title>
        <authorList>
            <person name="Kono N."/>
            <person name="Nakamura H."/>
            <person name="Ohtoshi R."/>
            <person name="Moran D.A.P."/>
            <person name="Shinohara A."/>
            <person name="Yoshida Y."/>
            <person name="Fujiwara M."/>
            <person name="Mori M."/>
            <person name="Tomita M."/>
            <person name="Arakawa K."/>
        </authorList>
    </citation>
    <scope>NUCLEOTIDE SEQUENCE [LARGE SCALE GENOMIC DNA]</scope>
</reference>
<gene>
    <name evidence="1" type="ORF">AVEN_245546_1</name>
</gene>
<protein>
    <submittedName>
        <fullName evidence="1">Uncharacterized protein</fullName>
    </submittedName>
</protein>
<dbReference type="AlphaFoldDB" id="A0A4Y2JVL8"/>
<comment type="caution">
    <text evidence="1">The sequence shown here is derived from an EMBL/GenBank/DDBJ whole genome shotgun (WGS) entry which is preliminary data.</text>
</comment>
<name>A0A4Y2JVL8_ARAVE</name>
<evidence type="ECO:0000313" key="1">
    <source>
        <dbReference type="EMBL" id="GBM93392.1"/>
    </source>
</evidence>